<dbReference type="OrthoDB" id="9804542at2"/>
<dbReference type="Proteomes" id="UP000263232">
    <property type="component" value="Chromosome"/>
</dbReference>
<evidence type="ECO:0000259" key="5">
    <source>
        <dbReference type="Pfam" id="PF03446"/>
    </source>
</evidence>
<dbReference type="GO" id="GO:0050661">
    <property type="term" value="F:NADP binding"/>
    <property type="evidence" value="ECO:0007669"/>
    <property type="project" value="InterPro"/>
</dbReference>
<dbReference type="InterPro" id="IPR008927">
    <property type="entry name" value="6-PGluconate_DH-like_C_sf"/>
</dbReference>
<comment type="similarity">
    <text evidence="1">Belongs to the 6-phosphogluconate dehydrogenase family.</text>
</comment>
<dbReference type="GO" id="GO:0004616">
    <property type="term" value="F:phosphogluconate dehydrogenase (decarboxylating) activity"/>
    <property type="evidence" value="ECO:0007669"/>
    <property type="project" value="InterPro"/>
</dbReference>
<evidence type="ECO:0000256" key="2">
    <source>
        <dbReference type="ARBA" id="ARBA00023002"/>
    </source>
</evidence>
<dbReference type="InterPro" id="IPR006183">
    <property type="entry name" value="Pgluconate_DH"/>
</dbReference>
<evidence type="ECO:0000313" key="6">
    <source>
        <dbReference type="EMBL" id="AXY24890.1"/>
    </source>
</evidence>
<feature type="domain" description="6-phosphogluconate dehydrogenase C-terminal" evidence="4">
    <location>
        <begin position="171"/>
        <end position="278"/>
    </location>
</feature>
<dbReference type="Pfam" id="PF00393">
    <property type="entry name" value="6PGD"/>
    <property type="match status" value="1"/>
</dbReference>
<dbReference type="InterPro" id="IPR013328">
    <property type="entry name" value="6PGD_dom2"/>
</dbReference>
<dbReference type="SUPFAM" id="SSF51735">
    <property type="entry name" value="NAD(P)-binding Rossmann-fold domains"/>
    <property type="match status" value="1"/>
</dbReference>
<keyword evidence="7" id="KW-1185">Reference proteome</keyword>
<dbReference type="SUPFAM" id="SSF48179">
    <property type="entry name" value="6-phosphogluconate dehydrogenase C-terminal domain-like"/>
    <property type="match status" value="1"/>
</dbReference>
<reference evidence="6 7" key="1">
    <citation type="submission" date="2017-09" db="EMBL/GenBank/DDBJ databases">
        <title>Complete genome sequence of Oxytococcus suis strain ZY16052.</title>
        <authorList>
            <person name="Li F."/>
        </authorList>
    </citation>
    <scope>NUCLEOTIDE SEQUENCE [LARGE SCALE GENOMIC DNA]</scope>
    <source>
        <strain evidence="6 7">ZY16052</strain>
    </source>
</reference>
<keyword evidence="3" id="KW-0311">Gluconate utilization</keyword>
<dbReference type="InterPro" id="IPR006114">
    <property type="entry name" value="6PGDH_C"/>
</dbReference>
<evidence type="ECO:0000313" key="7">
    <source>
        <dbReference type="Proteomes" id="UP000263232"/>
    </source>
</evidence>
<sequence>MKVNMIGIGKMGYPLVQNMVDHGHEVYAFDVSEDNINRIKEEVGIEATTDFDTFMQNAFSDEKYRIFWLMLPPGEITDNTVKNMLEYIQENDVVIEGGNSNHHNSMKSGELLAEKGAYFMDVGTSGGVSGARNGASFMIGGDKQVYEDIEELFSSLATPEGYVYTGKTGSGHFLKLVHNAIYYGIQQSYGEGLEILEKSEFDYDLAEVTAALNKSSVIRSWVLEIIADAFANDNHLEGYSGHVKGSKSTNWVVNEAMNMDVPVPAIYSALAMRHRGIQDDESFSGKVVSAIRAGVGGYDKK</sequence>
<dbReference type="Gene3D" id="1.10.1040.10">
    <property type="entry name" value="N-(1-d-carboxylethyl)-l-norvaline Dehydrogenase, domain 2"/>
    <property type="match status" value="1"/>
</dbReference>
<dbReference type="EMBL" id="CP023434">
    <property type="protein sequence ID" value="AXY24890.1"/>
    <property type="molecule type" value="Genomic_DNA"/>
</dbReference>
<organism evidence="6 7">
    <name type="scientific">Suicoccus acidiformans</name>
    <dbReference type="NCBI Taxonomy" id="2036206"/>
    <lineage>
        <taxon>Bacteria</taxon>
        <taxon>Bacillati</taxon>
        <taxon>Bacillota</taxon>
        <taxon>Bacilli</taxon>
        <taxon>Lactobacillales</taxon>
        <taxon>Aerococcaceae</taxon>
        <taxon>Suicoccus</taxon>
    </lineage>
</organism>
<proteinExistence type="inferred from homology"/>
<dbReference type="GO" id="GO:0006098">
    <property type="term" value="P:pentose-phosphate shunt"/>
    <property type="evidence" value="ECO:0007669"/>
    <property type="project" value="InterPro"/>
</dbReference>
<dbReference type="RefSeq" id="WP_118989812.1">
    <property type="nucleotide sequence ID" value="NZ_CP023434.1"/>
</dbReference>
<dbReference type="Pfam" id="PF03446">
    <property type="entry name" value="NAD_binding_2"/>
    <property type="match status" value="1"/>
</dbReference>
<evidence type="ECO:0000256" key="1">
    <source>
        <dbReference type="ARBA" id="ARBA00008419"/>
    </source>
</evidence>
<keyword evidence="2" id="KW-0560">Oxidoreductase</keyword>
<dbReference type="GO" id="GO:0019521">
    <property type="term" value="P:D-gluconate metabolic process"/>
    <property type="evidence" value="ECO:0007669"/>
    <property type="project" value="UniProtKB-KW"/>
</dbReference>
<evidence type="ECO:0000259" key="4">
    <source>
        <dbReference type="Pfam" id="PF00393"/>
    </source>
</evidence>
<protein>
    <submittedName>
        <fullName evidence="6">6-phosphogluconate dehydrogenase</fullName>
    </submittedName>
</protein>
<dbReference type="InterPro" id="IPR036291">
    <property type="entry name" value="NAD(P)-bd_dom_sf"/>
</dbReference>
<dbReference type="AlphaFoldDB" id="A0A347WII3"/>
<name>A0A347WII3_9LACT</name>
<evidence type="ECO:0000256" key="3">
    <source>
        <dbReference type="ARBA" id="ARBA00023064"/>
    </source>
</evidence>
<dbReference type="Gene3D" id="3.40.50.720">
    <property type="entry name" value="NAD(P)-binding Rossmann-like Domain"/>
    <property type="match status" value="1"/>
</dbReference>
<dbReference type="PRINTS" id="PR00076">
    <property type="entry name" value="6PGDHDRGNASE"/>
</dbReference>
<dbReference type="PANTHER" id="PTHR11811">
    <property type="entry name" value="6-PHOSPHOGLUCONATE DEHYDROGENASE"/>
    <property type="match status" value="1"/>
</dbReference>
<accession>A0A347WII3</accession>
<dbReference type="InterPro" id="IPR006115">
    <property type="entry name" value="6PGDH_NADP-bd"/>
</dbReference>
<gene>
    <name evidence="6" type="ORF">CL176_01995</name>
</gene>
<dbReference type="KEGG" id="abae:CL176_01995"/>
<feature type="domain" description="6-phosphogluconate dehydrogenase NADP-binding" evidence="5">
    <location>
        <begin position="2"/>
        <end position="158"/>
    </location>
</feature>
<dbReference type="NCBIfam" id="NF007161">
    <property type="entry name" value="PRK09599.1"/>
    <property type="match status" value="1"/>
</dbReference>